<feature type="region of interest" description="Disordered" evidence="1">
    <location>
        <begin position="62"/>
        <end position="83"/>
    </location>
</feature>
<name>A0ABD3R402_9STRA</name>
<comment type="caution">
    <text evidence="2">The sequence shown here is derived from an EMBL/GenBank/DDBJ whole genome shotgun (WGS) entry which is preliminary data.</text>
</comment>
<accession>A0ABD3R402</accession>
<protein>
    <submittedName>
        <fullName evidence="2">Uncharacterized protein</fullName>
    </submittedName>
</protein>
<sequence length="136" mass="15151">MPNLVFSVSIDFSEILALFKAQQSERFVLRWRSVSHDNRRDRQILTSLGLFTSEKEQFADCATEHGTRHHSAPQSSTLDPSGTEWVLPPTLSRASTSSIIKAGANKCDRGRPGHEAGGPTLFLSVVLDRFFFPPNH</sequence>
<evidence type="ECO:0000256" key="1">
    <source>
        <dbReference type="SAM" id="MobiDB-lite"/>
    </source>
</evidence>
<evidence type="ECO:0000313" key="2">
    <source>
        <dbReference type="EMBL" id="KAL3807582.1"/>
    </source>
</evidence>
<reference evidence="2 3" key="1">
    <citation type="submission" date="2024-10" db="EMBL/GenBank/DDBJ databases">
        <title>Updated reference genomes for cyclostephanoid diatoms.</title>
        <authorList>
            <person name="Roberts W.R."/>
            <person name="Alverson A.J."/>
        </authorList>
    </citation>
    <scope>NUCLEOTIDE SEQUENCE [LARGE SCALE GENOMIC DNA]</scope>
    <source>
        <strain evidence="2 3">AJA228-03</strain>
    </source>
</reference>
<dbReference type="EMBL" id="JALLPB020000613">
    <property type="protein sequence ID" value="KAL3807582.1"/>
    <property type="molecule type" value="Genomic_DNA"/>
</dbReference>
<dbReference type="Proteomes" id="UP001530377">
    <property type="component" value="Unassembled WGS sequence"/>
</dbReference>
<proteinExistence type="predicted"/>
<evidence type="ECO:0000313" key="3">
    <source>
        <dbReference type="Proteomes" id="UP001530377"/>
    </source>
</evidence>
<gene>
    <name evidence="2" type="ORF">ACHAXA_000384</name>
</gene>
<organism evidence="2 3">
    <name type="scientific">Cyclostephanos tholiformis</name>
    <dbReference type="NCBI Taxonomy" id="382380"/>
    <lineage>
        <taxon>Eukaryota</taxon>
        <taxon>Sar</taxon>
        <taxon>Stramenopiles</taxon>
        <taxon>Ochrophyta</taxon>
        <taxon>Bacillariophyta</taxon>
        <taxon>Coscinodiscophyceae</taxon>
        <taxon>Thalassiosirophycidae</taxon>
        <taxon>Stephanodiscales</taxon>
        <taxon>Stephanodiscaceae</taxon>
        <taxon>Cyclostephanos</taxon>
    </lineage>
</organism>
<keyword evidence="3" id="KW-1185">Reference proteome</keyword>
<dbReference type="AlphaFoldDB" id="A0ABD3R402"/>